<comment type="caution">
    <text evidence="1">The sequence shown here is derived from an EMBL/GenBank/DDBJ whole genome shotgun (WGS) entry which is preliminary data.</text>
</comment>
<protein>
    <submittedName>
        <fullName evidence="1">Ferritin-like domain-containing protein</fullName>
    </submittedName>
</protein>
<reference evidence="1 2" key="1">
    <citation type="submission" date="2019-12" db="EMBL/GenBank/DDBJ databases">
        <title>Genomic-based taxomic classification of the family Erythrobacteraceae.</title>
        <authorList>
            <person name="Xu L."/>
        </authorList>
    </citation>
    <scope>NUCLEOTIDE SEQUENCE [LARGE SCALE GENOMIC DNA]</scope>
    <source>
        <strain evidence="1 2">KCTC 52763</strain>
    </source>
</reference>
<gene>
    <name evidence="1" type="ORF">GRI41_12880</name>
</gene>
<dbReference type="Proteomes" id="UP000442714">
    <property type="component" value="Unassembled WGS sequence"/>
</dbReference>
<sequence>MLTWFRNRYLDLLGSIYIYNEHRGYTAIDRVLEAVRVRSPDDTALIAAIEQHRADERKHYVMFKRWFELQGKRPMHLDRHFGHIDRFIEIMFRRTIDRLDTQEVIDNDHLFERLCRVISLTEQRGYKQVEVLLAHRFVKSDPALIKIFEIIKKDEPSHWAPYEGWLRDHAKREHKWWERAVDTFIHSELLALKLPLLFLNPFVKRRTDWADDGEVDPDRYSNRPRIAAA</sequence>
<dbReference type="EMBL" id="WTYX01000002">
    <property type="protein sequence ID" value="MXO91724.1"/>
    <property type="molecule type" value="Genomic_DNA"/>
</dbReference>
<accession>A0A844ZWA1</accession>
<evidence type="ECO:0000313" key="2">
    <source>
        <dbReference type="Proteomes" id="UP000442714"/>
    </source>
</evidence>
<organism evidence="1 2">
    <name type="scientific">Pontixanthobacter aquaemixtae</name>
    <dbReference type="NCBI Taxonomy" id="1958940"/>
    <lineage>
        <taxon>Bacteria</taxon>
        <taxon>Pseudomonadati</taxon>
        <taxon>Pseudomonadota</taxon>
        <taxon>Alphaproteobacteria</taxon>
        <taxon>Sphingomonadales</taxon>
        <taxon>Erythrobacteraceae</taxon>
        <taxon>Pontixanthobacter</taxon>
    </lineage>
</organism>
<dbReference type="AlphaFoldDB" id="A0A844ZWA1"/>
<dbReference type="SUPFAM" id="SSF47240">
    <property type="entry name" value="Ferritin-like"/>
    <property type="match status" value="1"/>
</dbReference>
<evidence type="ECO:0000313" key="1">
    <source>
        <dbReference type="EMBL" id="MXO91724.1"/>
    </source>
</evidence>
<name>A0A844ZWA1_9SPHN</name>
<dbReference type="RefSeq" id="WP_160605447.1">
    <property type="nucleotide sequence ID" value="NZ_WTYX01000002.1"/>
</dbReference>
<proteinExistence type="predicted"/>
<dbReference type="InterPro" id="IPR009078">
    <property type="entry name" value="Ferritin-like_SF"/>
</dbReference>
<keyword evidence="2" id="KW-1185">Reference proteome</keyword>
<dbReference type="OrthoDB" id="7185591at2"/>